<dbReference type="AlphaFoldDB" id="A0A084B2I2"/>
<accession>A0A084B2I2</accession>
<name>A0A084B2I2_STACB</name>
<organism evidence="1 2">
    <name type="scientific">Stachybotrys chartarum (strain CBS 109288 / IBT 7711)</name>
    <name type="common">Toxic black mold</name>
    <name type="synonym">Stilbospora chartarum</name>
    <dbReference type="NCBI Taxonomy" id="1280523"/>
    <lineage>
        <taxon>Eukaryota</taxon>
        <taxon>Fungi</taxon>
        <taxon>Dikarya</taxon>
        <taxon>Ascomycota</taxon>
        <taxon>Pezizomycotina</taxon>
        <taxon>Sordariomycetes</taxon>
        <taxon>Hypocreomycetidae</taxon>
        <taxon>Hypocreales</taxon>
        <taxon>Stachybotryaceae</taxon>
        <taxon>Stachybotrys</taxon>
    </lineage>
</organism>
<dbReference type="HOGENOM" id="CLU_1190563_0_0_1"/>
<dbReference type="Proteomes" id="UP000028045">
    <property type="component" value="Unassembled WGS sequence"/>
</dbReference>
<gene>
    <name evidence="1" type="ORF">S7711_10653</name>
</gene>
<keyword evidence="2" id="KW-1185">Reference proteome</keyword>
<proteinExistence type="predicted"/>
<reference evidence="1 2" key="1">
    <citation type="journal article" date="2014" name="BMC Genomics">
        <title>Comparative genome sequencing reveals chemotype-specific gene clusters in the toxigenic black mold Stachybotrys.</title>
        <authorList>
            <person name="Semeiks J."/>
            <person name="Borek D."/>
            <person name="Otwinowski Z."/>
            <person name="Grishin N.V."/>
        </authorList>
    </citation>
    <scope>NUCLEOTIDE SEQUENCE [LARGE SCALE GENOMIC DNA]</scope>
    <source>
        <strain evidence="2">CBS 109288 / IBT 7711</strain>
    </source>
</reference>
<protein>
    <submittedName>
        <fullName evidence="1">Uncharacterized protein</fullName>
    </submittedName>
</protein>
<sequence length="233" mass="25624">MFRLALDQSAANARALNYGEQPGTSTKRSMIVFSSAMRVVPRVTPERLEDLAMTAYNELQEAIIQNNIGGSSRPKALTILHADGKLYVSSSARGASPPASWQANLSVDTRTEISTALDDLDSAIPGAGHDRRANCGEILALHQWHLDNPGSTFRELSMNGGVLATVGVERRNGKRVLVVKKPCEAVDPRYGCLKVVKTLDLMYLDGEDRHPQLRRSSPDITLYDHWQIALFPE</sequence>
<evidence type="ECO:0000313" key="1">
    <source>
        <dbReference type="EMBL" id="KEY71761.1"/>
    </source>
</evidence>
<evidence type="ECO:0000313" key="2">
    <source>
        <dbReference type="Proteomes" id="UP000028045"/>
    </source>
</evidence>
<dbReference type="EMBL" id="KL648207">
    <property type="protein sequence ID" value="KEY71761.1"/>
    <property type="molecule type" value="Genomic_DNA"/>
</dbReference>